<evidence type="ECO:0008006" key="4">
    <source>
        <dbReference type="Google" id="ProtNLM"/>
    </source>
</evidence>
<dbReference type="EMBL" id="JBHSQN010000003">
    <property type="protein sequence ID" value="MFC6011016.1"/>
    <property type="molecule type" value="Genomic_DNA"/>
</dbReference>
<dbReference type="Proteomes" id="UP001596223">
    <property type="component" value="Unassembled WGS sequence"/>
</dbReference>
<protein>
    <recommendedName>
        <fullName evidence="4">DUF222 domain-containing protein</fullName>
    </recommendedName>
</protein>
<accession>A0ABW1JNJ7</accession>
<evidence type="ECO:0000313" key="2">
    <source>
        <dbReference type="EMBL" id="MFC6011016.1"/>
    </source>
</evidence>
<proteinExistence type="predicted"/>
<organism evidence="2 3">
    <name type="scientific">Nocardia lasii</name>
    <dbReference type="NCBI Taxonomy" id="1616107"/>
    <lineage>
        <taxon>Bacteria</taxon>
        <taxon>Bacillati</taxon>
        <taxon>Actinomycetota</taxon>
        <taxon>Actinomycetes</taxon>
        <taxon>Mycobacteriales</taxon>
        <taxon>Nocardiaceae</taxon>
        <taxon>Nocardia</taxon>
    </lineage>
</organism>
<evidence type="ECO:0000313" key="3">
    <source>
        <dbReference type="Proteomes" id="UP001596223"/>
    </source>
</evidence>
<comment type="caution">
    <text evidence="2">The sequence shown here is derived from an EMBL/GenBank/DDBJ whole genome shotgun (WGS) entry which is preliminary data.</text>
</comment>
<gene>
    <name evidence="2" type="ORF">ACFP3H_08125</name>
</gene>
<sequence length="168" mass="18351">MREPEVMIDAARGDVGLSRQLGDALKFLAANTTDVDLKQQIGEISAGRASLHSLMLCDGFNALVDPAVQGVGQELAAKSETELRALAAGGEAVLERYRNIVPEPDSTPVADFERDELGRTGYFTGETDSRPVVPGTRKPNRDRLVGPSDDFDEDDRYFRDANDRGWLV</sequence>
<reference evidence="3" key="1">
    <citation type="journal article" date="2019" name="Int. J. Syst. Evol. Microbiol.">
        <title>The Global Catalogue of Microorganisms (GCM) 10K type strain sequencing project: providing services to taxonomists for standard genome sequencing and annotation.</title>
        <authorList>
            <consortium name="The Broad Institute Genomics Platform"/>
            <consortium name="The Broad Institute Genome Sequencing Center for Infectious Disease"/>
            <person name="Wu L."/>
            <person name="Ma J."/>
        </authorList>
    </citation>
    <scope>NUCLEOTIDE SEQUENCE [LARGE SCALE GENOMIC DNA]</scope>
    <source>
        <strain evidence="3">CCUG 36956</strain>
    </source>
</reference>
<feature type="region of interest" description="Disordered" evidence="1">
    <location>
        <begin position="120"/>
        <end position="156"/>
    </location>
</feature>
<evidence type="ECO:0000256" key="1">
    <source>
        <dbReference type="SAM" id="MobiDB-lite"/>
    </source>
</evidence>
<name>A0ABW1JNJ7_9NOCA</name>
<dbReference type="RefSeq" id="WP_378601859.1">
    <property type="nucleotide sequence ID" value="NZ_JBHSQN010000003.1"/>
</dbReference>
<keyword evidence="3" id="KW-1185">Reference proteome</keyword>